<evidence type="ECO:0000256" key="10">
    <source>
        <dbReference type="ARBA" id="ARBA00023121"/>
    </source>
</evidence>
<evidence type="ECO:0000256" key="4">
    <source>
        <dbReference type="ARBA" id="ARBA00010883"/>
    </source>
</evidence>
<dbReference type="GO" id="GO:0031901">
    <property type="term" value="C:early endosome membrane"/>
    <property type="evidence" value="ECO:0007669"/>
    <property type="project" value="TreeGrafter"/>
</dbReference>
<dbReference type="GO" id="GO:0034499">
    <property type="term" value="P:late endosome to Golgi transport"/>
    <property type="evidence" value="ECO:0007669"/>
    <property type="project" value="TreeGrafter"/>
</dbReference>
<dbReference type="PROSITE" id="PS50195">
    <property type="entry name" value="PX"/>
    <property type="match status" value="1"/>
</dbReference>
<dbReference type="SUPFAM" id="SSF64268">
    <property type="entry name" value="PX domain"/>
    <property type="match status" value="1"/>
</dbReference>
<dbReference type="InterPro" id="IPR001683">
    <property type="entry name" value="PX_dom"/>
</dbReference>
<gene>
    <name evidence="14" type="ORF">BABINDRAFT_9150</name>
</gene>
<dbReference type="GO" id="GO:0015031">
    <property type="term" value="P:protein transport"/>
    <property type="evidence" value="ECO:0007669"/>
    <property type="project" value="UniProtKB-KW"/>
</dbReference>
<evidence type="ECO:0000256" key="11">
    <source>
        <dbReference type="ARBA" id="ARBA00023136"/>
    </source>
</evidence>
<keyword evidence="7" id="KW-0963">Cytoplasm</keyword>
<reference evidence="15" key="1">
    <citation type="submission" date="2016-05" db="EMBL/GenBank/DDBJ databases">
        <title>Comparative genomics of biotechnologically important yeasts.</title>
        <authorList>
            <consortium name="DOE Joint Genome Institute"/>
            <person name="Riley R."/>
            <person name="Haridas S."/>
            <person name="Wolfe K.H."/>
            <person name="Lopes M.R."/>
            <person name="Hittinger C.T."/>
            <person name="Goker M."/>
            <person name="Salamov A."/>
            <person name="Wisecaver J."/>
            <person name="Long T.M."/>
            <person name="Aerts A.L."/>
            <person name="Barry K."/>
            <person name="Choi C."/>
            <person name="Clum A."/>
            <person name="Coughlan A.Y."/>
            <person name="Deshpande S."/>
            <person name="Douglass A.P."/>
            <person name="Hanson S.J."/>
            <person name="Klenk H.-P."/>
            <person name="Labutti K."/>
            <person name="Lapidus A."/>
            <person name="Lindquist E."/>
            <person name="Lipzen A."/>
            <person name="Meier-Kolthoff J.P."/>
            <person name="Ohm R.A."/>
            <person name="Otillar R.P."/>
            <person name="Pangilinan J."/>
            <person name="Peng Y."/>
            <person name="Rokas A."/>
            <person name="Rosa C.A."/>
            <person name="Scheuner C."/>
            <person name="Sibirny A.A."/>
            <person name="Slot J.C."/>
            <person name="Stielow J.B."/>
            <person name="Sun H."/>
            <person name="Kurtzman C.P."/>
            <person name="Blackwell M."/>
            <person name="Grigoriev I.V."/>
            <person name="Jeffries T.W."/>
        </authorList>
    </citation>
    <scope>NUCLEOTIDE SEQUENCE [LARGE SCALE GENOMIC DNA]</scope>
    <source>
        <strain evidence="15">NRRL Y-12698</strain>
    </source>
</reference>
<dbReference type="GeneID" id="30150772"/>
<name>A0A1E3QPD8_9ASCO</name>
<dbReference type="RefSeq" id="XP_018984260.1">
    <property type="nucleotide sequence ID" value="XM_019132919.1"/>
</dbReference>
<evidence type="ECO:0000256" key="1">
    <source>
        <dbReference type="ARBA" id="ARBA00004179"/>
    </source>
</evidence>
<evidence type="ECO:0000256" key="3">
    <source>
        <dbReference type="ARBA" id="ARBA00004496"/>
    </source>
</evidence>
<keyword evidence="10" id="KW-0446">Lipid-binding</keyword>
<dbReference type="Gene3D" id="3.30.1520.10">
    <property type="entry name" value="Phox-like domain"/>
    <property type="match status" value="1"/>
</dbReference>
<dbReference type="STRING" id="984486.A0A1E3QPD8"/>
<keyword evidence="11" id="KW-0472">Membrane</keyword>
<comment type="similarity">
    <text evidence="4">Belongs to the sorting nexin family.</text>
</comment>
<evidence type="ECO:0000256" key="5">
    <source>
        <dbReference type="ARBA" id="ARBA00020436"/>
    </source>
</evidence>
<keyword evidence="15" id="KW-1185">Reference proteome</keyword>
<dbReference type="InterPro" id="IPR051074">
    <property type="entry name" value="Sorting_Nexin"/>
</dbReference>
<proteinExistence type="inferred from homology"/>
<comment type="function">
    <text evidence="12">Required for retention of late Golgi membrane proteins. Component of the retrieval machinery that functions by direct interaction with the cytosolic tails of certain TGN membrane proteins during the sorting/budding process at the prevacuolar compartment. Binds phosphatidylinositol 3-phosphate (PtdIns(P3)).</text>
</comment>
<keyword evidence="9" id="KW-0333">Golgi apparatus</keyword>
<dbReference type="GO" id="GO:0032266">
    <property type="term" value="F:phosphatidylinositol-3-phosphate binding"/>
    <property type="evidence" value="ECO:0007669"/>
    <property type="project" value="TreeGrafter"/>
</dbReference>
<dbReference type="EMBL" id="KV454434">
    <property type="protein sequence ID" value="ODQ78932.1"/>
    <property type="molecule type" value="Genomic_DNA"/>
</dbReference>
<dbReference type="OrthoDB" id="5227681at2759"/>
<evidence type="ECO:0000259" key="13">
    <source>
        <dbReference type="PROSITE" id="PS50195"/>
    </source>
</evidence>
<dbReference type="Proteomes" id="UP000094336">
    <property type="component" value="Unassembled WGS sequence"/>
</dbReference>
<sequence>MSKPFTPISSFQSTSKLTRKKLDDIYAEPENFLEIEVRNPLTHTSGGNTYTDYEIICRTNLPTFQNRESVVRRRYSDFELFKKILESAPGTSTRVIIPSLPGKVFTSKRFDFEVIEKRRAGLEKFLVVVAGHPLLQTGCGKLLSSFIQDAGVWDKYRNY</sequence>
<dbReference type="Pfam" id="PF00787">
    <property type="entry name" value="PX"/>
    <property type="match status" value="1"/>
</dbReference>
<evidence type="ECO:0000256" key="7">
    <source>
        <dbReference type="ARBA" id="ARBA00022490"/>
    </source>
</evidence>
<evidence type="ECO:0000313" key="14">
    <source>
        <dbReference type="EMBL" id="ODQ78932.1"/>
    </source>
</evidence>
<dbReference type="PANTHER" id="PTHR45963:SF2">
    <property type="entry name" value="RE52028P"/>
    <property type="match status" value="1"/>
</dbReference>
<accession>A0A1E3QPD8</accession>
<dbReference type="SMART" id="SM00312">
    <property type="entry name" value="PX"/>
    <property type="match status" value="1"/>
</dbReference>
<evidence type="ECO:0000256" key="6">
    <source>
        <dbReference type="ARBA" id="ARBA00022448"/>
    </source>
</evidence>
<keyword evidence="6" id="KW-0813">Transport</keyword>
<protein>
    <recommendedName>
        <fullName evidence="5">Sorting nexin-3</fullName>
    </recommendedName>
</protein>
<dbReference type="PANTHER" id="PTHR45963">
    <property type="entry name" value="RE52028P"/>
    <property type="match status" value="1"/>
</dbReference>
<evidence type="ECO:0000256" key="2">
    <source>
        <dbReference type="ARBA" id="ARBA00004255"/>
    </source>
</evidence>
<dbReference type="GO" id="GO:0000139">
    <property type="term" value="C:Golgi membrane"/>
    <property type="evidence" value="ECO:0007669"/>
    <property type="project" value="UniProtKB-SubCell"/>
</dbReference>
<evidence type="ECO:0000313" key="15">
    <source>
        <dbReference type="Proteomes" id="UP000094336"/>
    </source>
</evidence>
<evidence type="ECO:0000256" key="8">
    <source>
        <dbReference type="ARBA" id="ARBA00022927"/>
    </source>
</evidence>
<evidence type="ECO:0000256" key="12">
    <source>
        <dbReference type="ARBA" id="ARBA00025533"/>
    </source>
</evidence>
<comment type="subcellular location">
    <subcellularLocation>
        <location evidence="3">Cytoplasm</location>
    </subcellularLocation>
    <subcellularLocation>
        <location evidence="2">Golgi apparatus membrane</location>
        <topology evidence="2">Peripheral membrane protein</topology>
        <orientation evidence="2">Cytoplasmic side</orientation>
    </subcellularLocation>
    <subcellularLocation>
        <location evidence="1">Prevacuolar compartment membrane</location>
        <topology evidence="1">Peripheral membrane protein</topology>
        <orientation evidence="1">Cytoplasmic side</orientation>
    </subcellularLocation>
</comment>
<dbReference type="AlphaFoldDB" id="A0A1E3QPD8"/>
<keyword evidence="8" id="KW-0653">Protein transport</keyword>
<dbReference type="InterPro" id="IPR036871">
    <property type="entry name" value="PX_dom_sf"/>
</dbReference>
<dbReference type="GO" id="GO:0032456">
    <property type="term" value="P:endocytic recycling"/>
    <property type="evidence" value="ECO:0007669"/>
    <property type="project" value="TreeGrafter"/>
</dbReference>
<dbReference type="GO" id="GO:0030904">
    <property type="term" value="C:retromer complex"/>
    <property type="evidence" value="ECO:0007669"/>
    <property type="project" value="TreeGrafter"/>
</dbReference>
<feature type="domain" description="PX" evidence="13">
    <location>
        <begin position="31"/>
        <end position="159"/>
    </location>
</feature>
<evidence type="ECO:0000256" key="9">
    <source>
        <dbReference type="ARBA" id="ARBA00023034"/>
    </source>
</evidence>
<organism evidence="14 15">
    <name type="scientific">Babjeviella inositovora NRRL Y-12698</name>
    <dbReference type="NCBI Taxonomy" id="984486"/>
    <lineage>
        <taxon>Eukaryota</taxon>
        <taxon>Fungi</taxon>
        <taxon>Dikarya</taxon>
        <taxon>Ascomycota</taxon>
        <taxon>Saccharomycotina</taxon>
        <taxon>Pichiomycetes</taxon>
        <taxon>Serinales incertae sedis</taxon>
        <taxon>Babjeviella</taxon>
    </lineage>
</organism>